<evidence type="ECO:0000259" key="1">
    <source>
        <dbReference type="Pfam" id="PF03235"/>
    </source>
</evidence>
<reference evidence="2 3" key="1">
    <citation type="submission" date="2018-06" db="EMBL/GenBank/DDBJ databases">
        <title>Comparative genomics reveals the genomic features of Rhizophagus irregularis, R. cerebriforme, R. diaphanum and Gigaspora rosea, and their symbiotic lifestyle signature.</title>
        <authorList>
            <person name="Morin E."/>
            <person name="San Clemente H."/>
            <person name="Chen E.C.H."/>
            <person name="De La Providencia I."/>
            <person name="Hainaut M."/>
            <person name="Kuo A."/>
            <person name="Kohler A."/>
            <person name="Murat C."/>
            <person name="Tang N."/>
            <person name="Roy S."/>
            <person name="Loubradou J."/>
            <person name="Henrissat B."/>
            <person name="Grigoriev I.V."/>
            <person name="Corradi N."/>
            <person name="Roux C."/>
            <person name="Martin F.M."/>
        </authorList>
    </citation>
    <scope>NUCLEOTIDE SEQUENCE [LARGE SCALE GENOMIC DNA]</scope>
    <source>
        <strain evidence="2 3">DAOM 227022</strain>
    </source>
</reference>
<name>A0A397T2Z3_9GLOM</name>
<dbReference type="Proteomes" id="UP000265703">
    <property type="component" value="Unassembled WGS sequence"/>
</dbReference>
<dbReference type="Pfam" id="PF03235">
    <property type="entry name" value="GmrSD_N"/>
    <property type="match status" value="1"/>
</dbReference>
<dbReference type="OrthoDB" id="5419821at2759"/>
<feature type="domain" description="GmrSD restriction endonucleases N-terminal" evidence="1">
    <location>
        <begin position="24"/>
        <end position="62"/>
    </location>
</feature>
<dbReference type="PANTHER" id="PTHR39639">
    <property type="entry name" value="CHROMOSOME 16, WHOLE GENOME SHOTGUN SEQUENCE"/>
    <property type="match status" value="1"/>
</dbReference>
<dbReference type="InterPro" id="IPR004919">
    <property type="entry name" value="GmrSD_N"/>
</dbReference>
<gene>
    <name evidence="2" type="ORF">C1645_763990</name>
</gene>
<accession>A0A397T2Z3</accession>
<proteinExistence type="predicted"/>
<dbReference type="EMBL" id="QKYT01000117">
    <property type="protein sequence ID" value="RIA92770.1"/>
    <property type="molecule type" value="Genomic_DNA"/>
</dbReference>
<sequence length="69" mass="8318">MSEALSKPRNVSYTLCKLNDWTERRLIDTNPEFQRDIVWNSTKQCHLIDSIINNYYIPPILFSCKIRWK</sequence>
<comment type="caution">
    <text evidence="2">The sequence shown here is derived from an EMBL/GenBank/DDBJ whole genome shotgun (WGS) entry which is preliminary data.</text>
</comment>
<dbReference type="AlphaFoldDB" id="A0A397T2Z3"/>
<keyword evidence="3" id="KW-1185">Reference proteome</keyword>
<dbReference type="STRING" id="658196.A0A397T2Z3"/>
<dbReference type="PANTHER" id="PTHR39639:SF1">
    <property type="entry name" value="DUF262 DOMAIN-CONTAINING PROTEIN"/>
    <property type="match status" value="1"/>
</dbReference>
<evidence type="ECO:0000313" key="3">
    <source>
        <dbReference type="Proteomes" id="UP000265703"/>
    </source>
</evidence>
<evidence type="ECO:0000313" key="2">
    <source>
        <dbReference type="EMBL" id="RIA92770.1"/>
    </source>
</evidence>
<organism evidence="2 3">
    <name type="scientific">Glomus cerebriforme</name>
    <dbReference type="NCBI Taxonomy" id="658196"/>
    <lineage>
        <taxon>Eukaryota</taxon>
        <taxon>Fungi</taxon>
        <taxon>Fungi incertae sedis</taxon>
        <taxon>Mucoromycota</taxon>
        <taxon>Glomeromycotina</taxon>
        <taxon>Glomeromycetes</taxon>
        <taxon>Glomerales</taxon>
        <taxon>Glomeraceae</taxon>
        <taxon>Glomus</taxon>
    </lineage>
</organism>
<protein>
    <recommendedName>
        <fullName evidence="1">GmrSD restriction endonucleases N-terminal domain-containing protein</fullName>
    </recommendedName>
</protein>